<name>A0A4P8WKP4_9EURY</name>
<evidence type="ECO:0000256" key="1">
    <source>
        <dbReference type="SAM" id="Phobius"/>
    </source>
</evidence>
<feature type="transmembrane region" description="Helical" evidence="1">
    <location>
        <begin position="41"/>
        <end position="59"/>
    </location>
</feature>
<organism evidence="2 3">
    <name type="scientific">Natrinema versiforme</name>
    <dbReference type="NCBI Taxonomy" id="88724"/>
    <lineage>
        <taxon>Archaea</taxon>
        <taxon>Methanobacteriati</taxon>
        <taxon>Methanobacteriota</taxon>
        <taxon>Stenosarchaea group</taxon>
        <taxon>Halobacteria</taxon>
        <taxon>Halobacteriales</taxon>
        <taxon>Natrialbaceae</taxon>
        <taxon>Natrinema</taxon>
    </lineage>
</organism>
<accession>A0A4P8WKP4</accession>
<protein>
    <submittedName>
        <fullName evidence="2">Uncharacterized protein</fullName>
    </submittedName>
</protein>
<evidence type="ECO:0000313" key="3">
    <source>
        <dbReference type="Proteomes" id="UP000302218"/>
    </source>
</evidence>
<dbReference type="KEGG" id="nvr:FEJ81_17875"/>
<reference evidence="3" key="1">
    <citation type="submission" date="2019-05" db="EMBL/GenBank/DDBJ databases">
        <title>Genome sequence and methylation pattern of the halophilic Archaeon Natrinema versiforme BOL5-4.</title>
        <authorList>
            <person name="DasSarma P."/>
            <person name="Anton B.P."/>
            <person name="DasSarma S.L."/>
            <person name="Martinez F.L."/>
            <person name="Guzman D."/>
            <person name="Roberts R.J."/>
            <person name="DasSarma S."/>
        </authorList>
    </citation>
    <scope>NUCLEOTIDE SEQUENCE [LARGE SCALE GENOMIC DNA]</scope>
    <source>
        <strain evidence="3">BOL5-4</strain>
    </source>
</reference>
<sequence>MSANSNSQYVPPNAIKLLAGIVLGGVGIAAALETSTDPESMSSLVLVLSAVLGLIAGVADDIDPLNRALERGYWVIAGLAVFALLGVIFTADGAAAPLVIGFALAFSSGVLVSTIATVVVKSR</sequence>
<feature type="transmembrane region" description="Helical" evidence="1">
    <location>
        <begin position="71"/>
        <end position="89"/>
    </location>
</feature>
<keyword evidence="1" id="KW-1133">Transmembrane helix</keyword>
<keyword evidence="1" id="KW-0472">Membrane</keyword>
<feature type="transmembrane region" description="Helical" evidence="1">
    <location>
        <begin position="95"/>
        <end position="120"/>
    </location>
</feature>
<keyword evidence="1" id="KW-0812">Transmembrane</keyword>
<proteinExistence type="predicted"/>
<dbReference type="Proteomes" id="UP000302218">
    <property type="component" value="Chromosome"/>
</dbReference>
<dbReference type="GeneID" id="40267183"/>
<dbReference type="AlphaFoldDB" id="A0A4P8WKP4"/>
<dbReference type="RefSeq" id="WP_205522422.1">
    <property type="nucleotide sequence ID" value="NZ_CP040330.1"/>
</dbReference>
<gene>
    <name evidence="2" type="ORF">FEJ81_17875</name>
</gene>
<dbReference type="EMBL" id="CP040330">
    <property type="protein sequence ID" value="QCS44117.1"/>
    <property type="molecule type" value="Genomic_DNA"/>
</dbReference>
<evidence type="ECO:0000313" key="2">
    <source>
        <dbReference type="EMBL" id="QCS44117.1"/>
    </source>
</evidence>